<dbReference type="InterPro" id="IPR014056">
    <property type="entry name" value="TypeIITA-like_toxin_pred"/>
</dbReference>
<protein>
    <submittedName>
        <fullName evidence="1">Type II toxin-antitoxin system RelE/ParE family toxin</fullName>
    </submittedName>
</protein>
<comment type="caution">
    <text evidence="1">The sequence shown here is derived from an EMBL/GenBank/DDBJ whole genome shotgun (WGS) entry which is preliminary data.</text>
</comment>
<dbReference type="PIRSF" id="PIRSF028744">
    <property type="entry name" value="Addict_mod_HI1419"/>
    <property type="match status" value="1"/>
</dbReference>
<dbReference type="AlphaFoldDB" id="A0A5U8JEQ9"/>
<proteinExistence type="predicted"/>
<accession>A0A5U8JEQ9</accession>
<organism evidence="1">
    <name type="scientific">Salmonella enterica subsp. enterica serovar Panama</name>
    <dbReference type="NCBI Taxonomy" id="29472"/>
    <lineage>
        <taxon>Bacteria</taxon>
        <taxon>Pseudomonadati</taxon>
        <taxon>Pseudomonadota</taxon>
        <taxon>Gammaproteobacteria</taxon>
        <taxon>Enterobacterales</taxon>
        <taxon>Enterobacteriaceae</taxon>
        <taxon>Salmonella</taxon>
    </lineage>
</organism>
<reference evidence="1" key="1">
    <citation type="submission" date="2018-06" db="EMBL/GenBank/DDBJ databases">
        <authorList>
            <person name="Ashton P.M."/>
            <person name="Dallman T."/>
            <person name="Nair S."/>
            <person name="De Pinna E."/>
            <person name="Peters T."/>
            <person name="Grant K."/>
        </authorList>
    </citation>
    <scope>NUCLEOTIDE SEQUENCE [LARGE SCALE GENOMIC DNA]</scope>
    <source>
        <strain evidence="1">449454</strain>
    </source>
</reference>
<gene>
    <name evidence="1" type="ORF">DOI44_24090</name>
</gene>
<evidence type="ECO:0000313" key="1">
    <source>
        <dbReference type="EMBL" id="EBR8436025.1"/>
    </source>
</evidence>
<dbReference type="Pfam" id="PF05973">
    <property type="entry name" value="Gp49"/>
    <property type="match status" value="1"/>
</dbReference>
<name>A0A5U8JEQ9_SALET</name>
<dbReference type="PANTHER" id="PTHR41791">
    <property type="entry name" value="SSL7039 PROTEIN"/>
    <property type="match status" value="1"/>
</dbReference>
<sequence>MKEIIRSETFSDWLLSLKDSRAKARVLARIDRMKAGNFGDSEPIGDGLSEARIHYGPGYRVYFMQQGNVVVVLLCGGDKSSQSKDIKQAKQIAKAWREAKND</sequence>
<dbReference type="InterPro" id="IPR009241">
    <property type="entry name" value="HigB-like"/>
</dbReference>
<dbReference type="NCBIfam" id="TIGR02683">
    <property type="entry name" value="upstrm_HI1419"/>
    <property type="match status" value="1"/>
</dbReference>
<dbReference type="PANTHER" id="PTHR41791:SF1">
    <property type="entry name" value="SSL7039 PROTEIN"/>
    <property type="match status" value="1"/>
</dbReference>
<dbReference type="EMBL" id="AAGTPA010000041">
    <property type="protein sequence ID" value="EBR8436025.1"/>
    <property type="molecule type" value="Genomic_DNA"/>
</dbReference>
<dbReference type="Proteomes" id="UP000839597">
    <property type="component" value="Unassembled WGS sequence"/>
</dbReference>